<accession>A0A3R9IE31</accession>
<proteinExistence type="predicted"/>
<dbReference type="EMBL" id="RJML01000001">
    <property type="protein sequence ID" value="RSI12059.1"/>
    <property type="molecule type" value="Genomic_DNA"/>
</dbReference>
<comment type="caution">
    <text evidence="1">The sequence shown here is derived from an EMBL/GenBank/DDBJ whole genome shotgun (WGS) entry which is preliminary data.</text>
</comment>
<gene>
    <name evidence="1" type="ORF">D8887_00105</name>
</gene>
<reference evidence="1 2" key="1">
    <citation type="submission" date="2018-11" db="EMBL/GenBank/DDBJ databases">
        <title>Species Designations Belie Phenotypic and Genotypic Heterogeneity in Oral Streptococci.</title>
        <authorList>
            <person name="Velsko I."/>
        </authorList>
    </citation>
    <scope>NUCLEOTIDE SEQUENCE [LARGE SCALE GENOMIC DNA]</scope>
    <source>
        <strain evidence="1 2">KLC03</strain>
    </source>
</reference>
<name>A0A3R9IE31_STRSA</name>
<sequence length="426" mass="48039">MTTYMYTDKQLNELNQGPNVYSVNPEYAQRKENRTNIVSAKPDSELKKGETNTITTSDGQEFRVIATKVDSKTGFDGMAVAPIVNGLPDYKSVAVISAGTDPKSPVNKLGPLTRDAAGAVEARQTYLSPQYKVADQFVKEIMDNPQYEVSKLSGYSQGAYMLKLGAKYHIPTTTFNAWFKYGALTEEEKQFLEKNSAMFVDYRRKNDDVVRYNDFNHPEWFTSQNDISNSIPKTIYWIDGTSHRIDEWIFDPVTGQVIDSKVGRPLVSGLYKAYADSLSRMQRYKELKTRWASNRISGAEQIYLDAVQGQILSSSMMNAARIGAEELLKLSEEANNQVANLWSKIDFTNYTELSIEEVEAIYASQGVTKDQYVDGFQSETNHQVAKMADSATAFERLNGQLQEAIEKVLATDAGLAEEFKRWKEEM</sequence>
<organism evidence="1 2">
    <name type="scientific">Streptococcus sanguinis</name>
    <dbReference type="NCBI Taxonomy" id="1305"/>
    <lineage>
        <taxon>Bacteria</taxon>
        <taxon>Bacillati</taxon>
        <taxon>Bacillota</taxon>
        <taxon>Bacilli</taxon>
        <taxon>Lactobacillales</taxon>
        <taxon>Streptococcaceae</taxon>
        <taxon>Streptococcus</taxon>
    </lineage>
</organism>
<dbReference type="AlphaFoldDB" id="A0A3R9IE31"/>
<dbReference type="RefSeq" id="WP_049552803.1">
    <property type="nucleotide sequence ID" value="NZ_CP076614.1"/>
</dbReference>
<evidence type="ECO:0000313" key="2">
    <source>
        <dbReference type="Proteomes" id="UP000269317"/>
    </source>
</evidence>
<protein>
    <submittedName>
        <fullName evidence="1">Uncharacterized protein</fullName>
    </submittedName>
</protein>
<dbReference type="Proteomes" id="UP000269317">
    <property type="component" value="Unassembled WGS sequence"/>
</dbReference>
<evidence type="ECO:0000313" key="1">
    <source>
        <dbReference type="EMBL" id="RSI12059.1"/>
    </source>
</evidence>